<dbReference type="GO" id="GO:0003700">
    <property type="term" value="F:DNA-binding transcription factor activity"/>
    <property type="evidence" value="ECO:0007669"/>
    <property type="project" value="InterPro"/>
</dbReference>
<dbReference type="Proteomes" id="UP000515679">
    <property type="component" value="Chromosome"/>
</dbReference>
<dbReference type="Pfam" id="PF00072">
    <property type="entry name" value="Response_reg"/>
    <property type="match status" value="1"/>
</dbReference>
<feature type="domain" description="Response regulatory" evidence="6">
    <location>
        <begin position="6"/>
        <end position="125"/>
    </location>
</feature>
<dbReference type="AlphaFoldDB" id="A0A7G5C4S8"/>
<dbReference type="SMART" id="SM00342">
    <property type="entry name" value="HTH_ARAC"/>
    <property type="match status" value="1"/>
</dbReference>
<gene>
    <name evidence="7" type="ORF">FPL14_25875</name>
</gene>
<dbReference type="EMBL" id="CP041969">
    <property type="protein sequence ID" value="QMV44212.1"/>
    <property type="molecule type" value="Genomic_DNA"/>
</dbReference>
<feature type="domain" description="HTH araC/xylS-type" evidence="5">
    <location>
        <begin position="439"/>
        <end position="536"/>
    </location>
</feature>
<evidence type="ECO:0000256" key="3">
    <source>
        <dbReference type="ARBA" id="ARBA00023163"/>
    </source>
</evidence>
<keyword evidence="3" id="KW-0804">Transcription</keyword>
<evidence type="ECO:0000259" key="5">
    <source>
        <dbReference type="PROSITE" id="PS01124"/>
    </source>
</evidence>
<dbReference type="Pfam" id="PF12833">
    <property type="entry name" value="HTH_18"/>
    <property type="match status" value="1"/>
</dbReference>
<dbReference type="InterPro" id="IPR020449">
    <property type="entry name" value="Tscrpt_reg_AraC-type_HTH"/>
</dbReference>
<evidence type="ECO:0000256" key="2">
    <source>
        <dbReference type="ARBA" id="ARBA00023125"/>
    </source>
</evidence>
<keyword evidence="1" id="KW-0805">Transcription regulation</keyword>
<proteinExistence type="predicted"/>
<dbReference type="PRINTS" id="PR00032">
    <property type="entry name" value="HTHARAC"/>
</dbReference>
<dbReference type="PROSITE" id="PS50110">
    <property type="entry name" value="RESPONSE_REGULATORY"/>
    <property type="match status" value="1"/>
</dbReference>
<evidence type="ECO:0000259" key="6">
    <source>
        <dbReference type="PROSITE" id="PS50110"/>
    </source>
</evidence>
<dbReference type="InterPro" id="IPR011006">
    <property type="entry name" value="CheY-like_superfamily"/>
</dbReference>
<keyword evidence="2" id="KW-0238">DNA-binding</keyword>
<evidence type="ECO:0000313" key="8">
    <source>
        <dbReference type="Proteomes" id="UP000515679"/>
    </source>
</evidence>
<dbReference type="InterPro" id="IPR018062">
    <property type="entry name" value="HTH_AraC-typ_CS"/>
</dbReference>
<dbReference type="InterPro" id="IPR001789">
    <property type="entry name" value="Sig_transdc_resp-reg_receiver"/>
</dbReference>
<dbReference type="SUPFAM" id="SSF46689">
    <property type="entry name" value="Homeodomain-like"/>
    <property type="match status" value="2"/>
</dbReference>
<dbReference type="GO" id="GO:0000160">
    <property type="term" value="P:phosphorelay signal transduction system"/>
    <property type="evidence" value="ECO:0007669"/>
    <property type="project" value="InterPro"/>
</dbReference>
<keyword evidence="4" id="KW-0597">Phosphoprotein</keyword>
<protein>
    <submittedName>
        <fullName evidence="7">Response regulator</fullName>
    </submittedName>
</protein>
<dbReference type="GO" id="GO:0043565">
    <property type="term" value="F:sequence-specific DNA binding"/>
    <property type="evidence" value="ECO:0007669"/>
    <property type="project" value="InterPro"/>
</dbReference>
<dbReference type="InterPro" id="IPR009057">
    <property type="entry name" value="Homeodomain-like_sf"/>
</dbReference>
<keyword evidence="8" id="KW-1185">Reference proteome</keyword>
<accession>A0A7G5C4S8</accession>
<feature type="modified residue" description="4-aspartylphosphate" evidence="4">
    <location>
        <position position="58"/>
    </location>
</feature>
<reference evidence="7 8" key="1">
    <citation type="submission" date="2019-07" db="EMBL/GenBank/DDBJ databases">
        <authorList>
            <person name="Kim J.K."/>
            <person name="Cheong H.-M."/>
            <person name="Choi Y."/>
            <person name="Hwang K.J."/>
            <person name="Lee S."/>
            <person name="Choi C."/>
        </authorList>
    </citation>
    <scope>NUCLEOTIDE SEQUENCE [LARGE SCALE GENOMIC DNA]</scope>
    <source>
        <strain evidence="7 8">KS 22</strain>
    </source>
</reference>
<dbReference type="KEGG" id="cchl:FPL14_25875"/>
<dbReference type="CDD" id="cd17536">
    <property type="entry name" value="REC_YesN-like"/>
    <property type="match status" value="1"/>
</dbReference>
<sequence length="540" mass="61880">MTKMLRVLIVDDEPIYRLALRELIRWDEYGCEIAGEASNGKDALRMIAPHRIDLVIADIQMPILSGIEFLKQLRETEEGRKTAVIVLSAYSQYDYVRQAFVYGAHDYIIKEDLNAEHVGEVIQKTVRKIGEANDLQEQKQLESLARVEQIREETFRSLILSEQTLTEEEDAGSEWLLSSAGSRHIVSCLLIDRQSHQGDKDLDKHRSRLIAHSIRQVADVYRVDSVISQIGKREYALLFRIPGQIGELQAREIVSEMANKIIHHIRDYMNLETTLGISRICGHYSSWGEQHKLAKQWAEARFYLGSGRAYFEEDITVYPSTLPNPVWNAPQLLRHLETGNPEWRKLLDEGMAVLANACGVPVEQTLHVYQALLWEISSLLYSKGLNWVSIGEQESPVERLAHYEQASQLNISFRSLIQSVFDNVDPKKRILENSPPLVDKVKKWIDRHYQEPISLLSASEAVGISESYLSKIFAKETGETFVEYVTRTRVEQAILFMSSGMKIYEIAEKVGYPNQGHFSKIFKKVTGKTPLEYREEKLSK</sequence>
<dbReference type="Gene3D" id="3.40.50.2300">
    <property type="match status" value="1"/>
</dbReference>
<dbReference type="SMART" id="SM00448">
    <property type="entry name" value="REC"/>
    <property type="match status" value="1"/>
</dbReference>
<evidence type="ECO:0000256" key="1">
    <source>
        <dbReference type="ARBA" id="ARBA00023015"/>
    </source>
</evidence>
<dbReference type="PROSITE" id="PS00041">
    <property type="entry name" value="HTH_ARAC_FAMILY_1"/>
    <property type="match status" value="1"/>
</dbReference>
<dbReference type="PROSITE" id="PS01124">
    <property type="entry name" value="HTH_ARAC_FAMILY_2"/>
    <property type="match status" value="1"/>
</dbReference>
<name>A0A7G5C4S8_9BACL</name>
<dbReference type="PANTHER" id="PTHR43280:SF2">
    <property type="entry name" value="HTH-TYPE TRANSCRIPTIONAL REGULATOR EXSA"/>
    <property type="match status" value="1"/>
</dbReference>
<dbReference type="PANTHER" id="PTHR43280">
    <property type="entry name" value="ARAC-FAMILY TRANSCRIPTIONAL REGULATOR"/>
    <property type="match status" value="1"/>
</dbReference>
<evidence type="ECO:0000313" key="7">
    <source>
        <dbReference type="EMBL" id="QMV44212.1"/>
    </source>
</evidence>
<dbReference type="Gene3D" id="1.10.10.60">
    <property type="entry name" value="Homeodomain-like"/>
    <property type="match status" value="2"/>
</dbReference>
<dbReference type="SUPFAM" id="SSF52172">
    <property type="entry name" value="CheY-like"/>
    <property type="match status" value="1"/>
</dbReference>
<organism evidence="7 8">
    <name type="scientific">Cohnella cholangitidis</name>
    <dbReference type="NCBI Taxonomy" id="2598458"/>
    <lineage>
        <taxon>Bacteria</taxon>
        <taxon>Bacillati</taxon>
        <taxon>Bacillota</taxon>
        <taxon>Bacilli</taxon>
        <taxon>Bacillales</taxon>
        <taxon>Paenibacillaceae</taxon>
        <taxon>Cohnella</taxon>
    </lineage>
</organism>
<dbReference type="InterPro" id="IPR018060">
    <property type="entry name" value="HTH_AraC"/>
</dbReference>
<evidence type="ECO:0000256" key="4">
    <source>
        <dbReference type="PROSITE-ProRule" id="PRU00169"/>
    </source>
</evidence>